<proteinExistence type="predicted"/>
<reference evidence="1 2" key="1">
    <citation type="submission" date="2019-12" db="EMBL/GenBank/DDBJ databases">
        <title>Whole genome shotgun sequence of Streptomyces tubercidicus NBRC 13090.</title>
        <authorList>
            <person name="Ichikawa N."/>
            <person name="Kimura A."/>
            <person name="Kitahashi Y."/>
            <person name="Komaki H."/>
            <person name="Tamura T."/>
        </authorList>
    </citation>
    <scope>NUCLEOTIDE SEQUENCE [LARGE SCALE GENOMIC DNA]</scope>
    <source>
        <strain evidence="1 2">NBRC 13090</strain>
    </source>
</reference>
<evidence type="ECO:0000313" key="1">
    <source>
        <dbReference type="EMBL" id="GFE38864.1"/>
    </source>
</evidence>
<dbReference type="GO" id="GO:0030246">
    <property type="term" value="F:carbohydrate binding"/>
    <property type="evidence" value="ECO:0007669"/>
    <property type="project" value="InterPro"/>
</dbReference>
<dbReference type="GO" id="GO:0005975">
    <property type="term" value="P:carbohydrate metabolic process"/>
    <property type="evidence" value="ECO:0007669"/>
    <property type="project" value="InterPro"/>
</dbReference>
<dbReference type="RefSeq" id="WP_159744700.1">
    <property type="nucleotide sequence ID" value="NZ_BLIR01000001.1"/>
</dbReference>
<evidence type="ECO:0000313" key="2">
    <source>
        <dbReference type="Proteomes" id="UP000431826"/>
    </source>
</evidence>
<dbReference type="Proteomes" id="UP000431826">
    <property type="component" value="Unassembled WGS sequence"/>
</dbReference>
<dbReference type="GO" id="GO:0016853">
    <property type="term" value="F:isomerase activity"/>
    <property type="evidence" value="ECO:0007669"/>
    <property type="project" value="InterPro"/>
</dbReference>
<name>A0A640UU18_9ACTN</name>
<dbReference type="OrthoDB" id="4739604at2"/>
<comment type="caution">
    <text evidence="1">The sequence shown here is derived from an EMBL/GenBank/DDBJ whole genome shotgun (WGS) entry which is preliminary data.</text>
</comment>
<dbReference type="Pfam" id="PF01263">
    <property type="entry name" value="Aldose_epim"/>
    <property type="match status" value="1"/>
</dbReference>
<dbReference type="InterPro" id="IPR011013">
    <property type="entry name" value="Gal_mutarotase_sf_dom"/>
</dbReference>
<protein>
    <submittedName>
        <fullName evidence="1">Aldose 1-epimerase</fullName>
    </submittedName>
</protein>
<dbReference type="InterPro" id="IPR014718">
    <property type="entry name" value="GH-type_carb-bd"/>
</dbReference>
<dbReference type="EMBL" id="BLIR01000001">
    <property type="protein sequence ID" value="GFE38864.1"/>
    <property type="molecule type" value="Genomic_DNA"/>
</dbReference>
<dbReference type="AlphaFoldDB" id="A0A640UU18"/>
<accession>A0A640UU18</accession>
<dbReference type="SUPFAM" id="SSF74650">
    <property type="entry name" value="Galactose mutarotase-like"/>
    <property type="match status" value="1"/>
</dbReference>
<dbReference type="Gene3D" id="2.70.98.10">
    <property type="match status" value="1"/>
</dbReference>
<dbReference type="GeneID" id="96284633"/>
<sequence length="287" mass="31199">MSTDNTTQRAARTQAPEGVRLAAGETELTVRPDLGCRIASLRTGGTELLRQGPRYGCFPMVPWCGRLAQGQFRNGGELHRMPLNAAPHAIHGTGRDVSWRTARTSATEAVFTYDLQDPAAPWPYPGRVTQLVELADDGGSLTLTLGVEATADSFPAQAGWHPWFLRNLGEGGQDAQLDFAPEWQEERGADHLPTGRRIPPKPGPWDDCFGMPQGVAATLTWPGRLELTVTSRAEWAVVYDEQEAAVCVEPQSGPPNGLNTVPHLVTPIDPLEISMTWSWRSLSQGTA</sequence>
<keyword evidence="2" id="KW-1185">Reference proteome</keyword>
<gene>
    <name evidence="1" type="ORF">Stube_35370</name>
</gene>
<organism evidence="1 2">
    <name type="scientific">Streptomyces tubercidicus</name>
    <dbReference type="NCBI Taxonomy" id="47759"/>
    <lineage>
        <taxon>Bacteria</taxon>
        <taxon>Bacillati</taxon>
        <taxon>Actinomycetota</taxon>
        <taxon>Actinomycetes</taxon>
        <taxon>Kitasatosporales</taxon>
        <taxon>Streptomycetaceae</taxon>
        <taxon>Streptomyces</taxon>
    </lineage>
</organism>
<dbReference type="InterPro" id="IPR008183">
    <property type="entry name" value="Aldose_1/G6P_1-epimerase"/>
</dbReference>